<dbReference type="InterPro" id="IPR036182">
    <property type="entry name" value="PCuAC_sf"/>
</dbReference>
<dbReference type="InterPro" id="IPR007410">
    <property type="entry name" value="LpqE-like"/>
</dbReference>
<evidence type="ECO:0000256" key="1">
    <source>
        <dbReference type="SAM" id="SignalP"/>
    </source>
</evidence>
<dbReference type="Proteomes" id="UP001302429">
    <property type="component" value="Chromosome"/>
</dbReference>
<name>A0AA97I083_9SPHN</name>
<sequence length="158" mass="16416">MRSILIFPALLTLGLAACDQPAETEAPAEEATEASSELSVTDAEVAFSPVEGRPAAAYFTITGGETEQNLTSASVEGAERVELHETVEKDGVASMKAIESVTVGAGETVSFERGGKHVMVFGMAKPEDGAEVDMTLNFGDDMTVDVKAKATTIGADSE</sequence>
<dbReference type="PANTHER" id="PTHR36302">
    <property type="entry name" value="BLR7088 PROTEIN"/>
    <property type="match status" value="1"/>
</dbReference>
<dbReference type="InterPro" id="IPR058248">
    <property type="entry name" value="Lxx211020-like"/>
</dbReference>
<dbReference type="PROSITE" id="PS51257">
    <property type="entry name" value="PROKAR_LIPOPROTEIN"/>
    <property type="match status" value="1"/>
</dbReference>
<dbReference type="PANTHER" id="PTHR36302:SF1">
    <property type="entry name" value="COPPER CHAPERONE PCU(A)C"/>
    <property type="match status" value="1"/>
</dbReference>
<proteinExistence type="predicted"/>
<reference evidence="2 3" key="1">
    <citation type="submission" date="2023-10" db="EMBL/GenBank/DDBJ databases">
        <title>Complete genome sequence of a Sphingomonadaceae bacterium.</title>
        <authorList>
            <person name="Yan C."/>
        </authorList>
    </citation>
    <scope>NUCLEOTIDE SEQUENCE [LARGE SCALE GENOMIC DNA]</scope>
    <source>
        <strain evidence="2 3">SCSIO 66989</strain>
    </source>
</reference>
<dbReference type="SUPFAM" id="SSF110087">
    <property type="entry name" value="DR1885-like metal-binding protein"/>
    <property type="match status" value="1"/>
</dbReference>
<dbReference type="EMBL" id="CP136594">
    <property type="protein sequence ID" value="WOE74148.1"/>
    <property type="molecule type" value="Genomic_DNA"/>
</dbReference>
<dbReference type="Gene3D" id="2.60.40.1890">
    <property type="entry name" value="PCu(A)C copper chaperone"/>
    <property type="match status" value="1"/>
</dbReference>
<dbReference type="AlphaFoldDB" id="A0AA97I083"/>
<dbReference type="KEGG" id="acoa:RB602_09805"/>
<dbReference type="Pfam" id="PF04314">
    <property type="entry name" value="PCuAC"/>
    <property type="match status" value="1"/>
</dbReference>
<gene>
    <name evidence="2" type="ORF">RB602_09805</name>
</gene>
<dbReference type="RefSeq" id="WP_317080380.1">
    <property type="nucleotide sequence ID" value="NZ_CP136594.1"/>
</dbReference>
<accession>A0AA97I083</accession>
<evidence type="ECO:0000313" key="3">
    <source>
        <dbReference type="Proteomes" id="UP001302429"/>
    </source>
</evidence>
<feature type="signal peptide" evidence="1">
    <location>
        <begin position="1"/>
        <end position="17"/>
    </location>
</feature>
<keyword evidence="1" id="KW-0732">Signal</keyword>
<feature type="chain" id="PRO_5041668161" evidence="1">
    <location>
        <begin position="18"/>
        <end position="158"/>
    </location>
</feature>
<keyword evidence="3" id="KW-1185">Reference proteome</keyword>
<protein>
    <submittedName>
        <fullName evidence="2">Copper chaperone PCu(A)C</fullName>
    </submittedName>
</protein>
<organism evidence="2 3">
    <name type="scientific">Alterisphingorhabdus coralli</name>
    <dbReference type="NCBI Taxonomy" id="3071408"/>
    <lineage>
        <taxon>Bacteria</taxon>
        <taxon>Pseudomonadati</taxon>
        <taxon>Pseudomonadota</taxon>
        <taxon>Alphaproteobacteria</taxon>
        <taxon>Sphingomonadales</taxon>
        <taxon>Sphingomonadaceae</taxon>
        <taxon>Alterisphingorhabdus (ex Yan et al. 2024)</taxon>
    </lineage>
</organism>
<evidence type="ECO:0000313" key="2">
    <source>
        <dbReference type="EMBL" id="WOE74148.1"/>
    </source>
</evidence>